<evidence type="ECO:0000256" key="1">
    <source>
        <dbReference type="SAM" id="SignalP"/>
    </source>
</evidence>
<feature type="domain" description="PKD" evidence="2">
    <location>
        <begin position="66"/>
        <end position="123"/>
    </location>
</feature>
<gene>
    <name evidence="3" type="ORF">PEDI_19800</name>
</gene>
<dbReference type="PANTHER" id="PTHR46513">
    <property type="entry name" value="VITELLOGENIN RECEPTOR-LIKE PROTEIN-RELATED-RELATED"/>
    <property type="match status" value="1"/>
</dbReference>
<dbReference type="InterPro" id="IPR000033">
    <property type="entry name" value="LDLR_classB_rpt"/>
</dbReference>
<dbReference type="PROSITE" id="PS51257">
    <property type="entry name" value="PROKAR_LIPOPROTEIN"/>
    <property type="match status" value="1"/>
</dbReference>
<feature type="signal peptide" evidence="1">
    <location>
        <begin position="1"/>
        <end position="27"/>
    </location>
</feature>
<dbReference type="Gene3D" id="2.120.10.30">
    <property type="entry name" value="TolB, C-terminal domain"/>
    <property type="match status" value="2"/>
</dbReference>
<dbReference type="SUPFAM" id="SSF49299">
    <property type="entry name" value="PKD domain"/>
    <property type="match status" value="1"/>
</dbReference>
<dbReference type="InterPro" id="IPR013783">
    <property type="entry name" value="Ig-like_fold"/>
</dbReference>
<dbReference type="InterPro" id="IPR011042">
    <property type="entry name" value="6-blade_b-propeller_TolB-like"/>
</dbReference>
<dbReference type="GO" id="GO:0060070">
    <property type="term" value="P:canonical Wnt signaling pathway"/>
    <property type="evidence" value="ECO:0007669"/>
    <property type="project" value="TreeGrafter"/>
</dbReference>
<feature type="chain" id="PRO_5042990181" description="PKD domain-containing protein" evidence="1">
    <location>
        <begin position="28"/>
        <end position="400"/>
    </location>
</feature>
<organism evidence="3 4">
    <name type="scientific">Persicobacter diffluens</name>
    <dbReference type="NCBI Taxonomy" id="981"/>
    <lineage>
        <taxon>Bacteria</taxon>
        <taxon>Pseudomonadati</taxon>
        <taxon>Bacteroidota</taxon>
        <taxon>Cytophagia</taxon>
        <taxon>Cytophagales</taxon>
        <taxon>Persicobacteraceae</taxon>
        <taxon>Persicobacter</taxon>
    </lineage>
</organism>
<evidence type="ECO:0000313" key="3">
    <source>
        <dbReference type="EMBL" id="GJM61428.1"/>
    </source>
</evidence>
<dbReference type="SMART" id="SM00089">
    <property type="entry name" value="PKD"/>
    <property type="match status" value="1"/>
</dbReference>
<dbReference type="Pfam" id="PF00801">
    <property type="entry name" value="PKD"/>
    <property type="match status" value="1"/>
</dbReference>
<dbReference type="GO" id="GO:0042813">
    <property type="term" value="F:Wnt receptor activity"/>
    <property type="evidence" value="ECO:0007669"/>
    <property type="project" value="TreeGrafter"/>
</dbReference>
<dbReference type="AlphaFoldDB" id="A0AAN4VYS6"/>
<dbReference type="InterPro" id="IPR035986">
    <property type="entry name" value="PKD_dom_sf"/>
</dbReference>
<keyword evidence="1" id="KW-0732">Signal</keyword>
<dbReference type="PROSITE" id="PS50093">
    <property type="entry name" value="PKD"/>
    <property type="match status" value="1"/>
</dbReference>
<dbReference type="Pfam" id="PF16472">
    <property type="entry name" value="DUF5050"/>
    <property type="match status" value="1"/>
</dbReference>
<dbReference type="GO" id="GO:0017147">
    <property type="term" value="F:Wnt-protein binding"/>
    <property type="evidence" value="ECO:0007669"/>
    <property type="project" value="TreeGrafter"/>
</dbReference>
<keyword evidence="4" id="KW-1185">Reference proteome</keyword>
<dbReference type="CDD" id="cd00146">
    <property type="entry name" value="PKD"/>
    <property type="match status" value="1"/>
</dbReference>
<dbReference type="InterPro" id="IPR032485">
    <property type="entry name" value="LRP1-like_beta_prop"/>
</dbReference>
<dbReference type="SMART" id="SM00135">
    <property type="entry name" value="LY"/>
    <property type="match status" value="3"/>
</dbReference>
<dbReference type="SUPFAM" id="SSF75011">
    <property type="entry name" value="3-carboxy-cis,cis-mucoante lactonizing enzyme"/>
    <property type="match status" value="1"/>
</dbReference>
<proteinExistence type="predicted"/>
<dbReference type="Gene3D" id="2.60.40.10">
    <property type="entry name" value="Immunoglobulins"/>
    <property type="match status" value="1"/>
</dbReference>
<evidence type="ECO:0000259" key="2">
    <source>
        <dbReference type="PROSITE" id="PS50093"/>
    </source>
</evidence>
<protein>
    <recommendedName>
        <fullName evidence="2">PKD domain-containing protein</fullName>
    </recommendedName>
</protein>
<dbReference type="GO" id="GO:0005886">
    <property type="term" value="C:plasma membrane"/>
    <property type="evidence" value="ECO:0007669"/>
    <property type="project" value="TreeGrafter"/>
</dbReference>
<dbReference type="EMBL" id="BQKE01000001">
    <property type="protein sequence ID" value="GJM61428.1"/>
    <property type="molecule type" value="Genomic_DNA"/>
</dbReference>
<evidence type="ECO:0000313" key="4">
    <source>
        <dbReference type="Proteomes" id="UP001310022"/>
    </source>
</evidence>
<sequence>MKMINLFRQLKNIGFFALIGMILASCGGDEPAPPLASVVANFSYTVDNEGFAPATVTFTNESLAATTYQWDFGVEDGTSSEENPTFLYEDFGTYTVSLTAIAEDGREDTKTEQIIIKDPLGGRLPTLYYTDRATGMIHMVVLDEEAETPVVQSFGADHFKPYGISADLENETLFVVGHEDGIIFKYDALVNGDKEVLFNIADEADAPFVDYPAGITVIGSKIFWGAIGGIYSSNLDGSNPSQLVEVLGGESLPLGLSYDAENDWIYFCNDGLDFGGGVYRVHLDGTGLELVVADVDAGAISYLNGKLYYFDYIEDRGVIYDIATETAQALAPYTVNFPWGIVADPITEKVYWTDRGTEDDGSDGVIWCANLDGSEPMMLLEAADAPNGILRPYALGLGLY</sequence>
<dbReference type="InterPro" id="IPR022409">
    <property type="entry name" value="PKD/Chitinase_dom"/>
</dbReference>
<dbReference type="PANTHER" id="PTHR46513:SF13">
    <property type="entry name" value="EGF-LIKE DOMAIN-CONTAINING PROTEIN"/>
    <property type="match status" value="1"/>
</dbReference>
<dbReference type="InterPro" id="IPR050778">
    <property type="entry name" value="Cueball_EGF_LRP_Nidogen"/>
</dbReference>
<reference evidence="3 4" key="1">
    <citation type="submission" date="2021-12" db="EMBL/GenBank/DDBJ databases">
        <title>Genome sequencing of bacteria with rrn-lacking chromosome and rrn-plasmid.</title>
        <authorList>
            <person name="Anda M."/>
            <person name="Iwasaki W."/>
        </authorList>
    </citation>
    <scope>NUCLEOTIDE SEQUENCE [LARGE SCALE GENOMIC DNA]</scope>
    <source>
        <strain evidence="3 4">NBRC 15940</strain>
    </source>
</reference>
<dbReference type="InterPro" id="IPR000601">
    <property type="entry name" value="PKD_dom"/>
</dbReference>
<dbReference type="Proteomes" id="UP001310022">
    <property type="component" value="Unassembled WGS sequence"/>
</dbReference>
<accession>A0AAN4VYS6</accession>
<name>A0AAN4VYS6_9BACT</name>
<comment type="caution">
    <text evidence="3">The sequence shown here is derived from an EMBL/GenBank/DDBJ whole genome shotgun (WGS) entry which is preliminary data.</text>
</comment>